<evidence type="ECO:0000259" key="5">
    <source>
        <dbReference type="Pfam" id="PF15906"/>
    </source>
</evidence>
<dbReference type="Pfam" id="PF15906">
    <property type="entry name" value="zf-NOSIP"/>
    <property type="match status" value="1"/>
</dbReference>
<dbReference type="GO" id="GO:0061630">
    <property type="term" value="F:ubiquitin protein ligase activity"/>
    <property type="evidence" value="ECO:0007669"/>
    <property type="project" value="InterPro"/>
</dbReference>
<dbReference type="PANTHER" id="PTHR13063">
    <property type="entry name" value="ENOS INTERACTING PROTEIN"/>
    <property type="match status" value="1"/>
</dbReference>
<feature type="domain" description="Nitric oxide synthase-interacting protein zinc-finger" evidence="5">
    <location>
        <begin position="45"/>
        <end position="97"/>
    </location>
</feature>
<dbReference type="PaxDb" id="2903-EOD24954"/>
<dbReference type="SUPFAM" id="SSF57850">
    <property type="entry name" value="RING/U-box"/>
    <property type="match status" value="1"/>
</dbReference>
<dbReference type="InterPro" id="IPR016818">
    <property type="entry name" value="NOSIP"/>
</dbReference>
<dbReference type="HOGENOM" id="CLU_053742_0_0_1"/>
<dbReference type="EnsemblProtists" id="EOD24954">
    <property type="protein sequence ID" value="EOD24954"/>
    <property type="gene ID" value="EMIHUDRAFT_469229"/>
</dbReference>
<dbReference type="InterPro" id="IPR013083">
    <property type="entry name" value="Znf_RING/FYVE/PHD"/>
</dbReference>
<evidence type="ECO:0000256" key="4">
    <source>
        <dbReference type="SAM" id="MobiDB-lite"/>
    </source>
</evidence>
<reference evidence="6" key="2">
    <citation type="submission" date="2024-10" db="UniProtKB">
        <authorList>
            <consortium name="EnsemblProtists"/>
        </authorList>
    </citation>
    <scope>IDENTIFICATION</scope>
</reference>
<dbReference type="Proteomes" id="UP000013827">
    <property type="component" value="Unassembled WGS sequence"/>
</dbReference>
<keyword evidence="7" id="KW-1185">Reference proteome</keyword>
<feature type="region of interest" description="Disordered" evidence="4">
    <location>
        <begin position="141"/>
        <end position="161"/>
    </location>
</feature>
<evidence type="ECO:0000313" key="6">
    <source>
        <dbReference type="EnsemblProtists" id="EOD24954"/>
    </source>
</evidence>
<keyword evidence="3" id="KW-0539">Nucleus</keyword>
<reference evidence="7" key="1">
    <citation type="journal article" date="2013" name="Nature">
        <title>Pan genome of the phytoplankton Emiliania underpins its global distribution.</title>
        <authorList>
            <person name="Read B.A."/>
            <person name="Kegel J."/>
            <person name="Klute M.J."/>
            <person name="Kuo A."/>
            <person name="Lefebvre S.C."/>
            <person name="Maumus F."/>
            <person name="Mayer C."/>
            <person name="Miller J."/>
            <person name="Monier A."/>
            <person name="Salamov A."/>
            <person name="Young J."/>
            <person name="Aguilar M."/>
            <person name="Claverie J.M."/>
            <person name="Frickenhaus S."/>
            <person name="Gonzalez K."/>
            <person name="Herman E.K."/>
            <person name="Lin Y.C."/>
            <person name="Napier J."/>
            <person name="Ogata H."/>
            <person name="Sarno A.F."/>
            <person name="Shmutz J."/>
            <person name="Schroeder D."/>
            <person name="de Vargas C."/>
            <person name="Verret F."/>
            <person name="von Dassow P."/>
            <person name="Valentin K."/>
            <person name="Van de Peer Y."/>
            <person name="Wheeler G."/>
            <person name="Dacks J.B."/>
            <person name="Delwiche C.F."/>
            <person name="Dyhrman S.T."/>
            <person name="Glockner G."/>
            <person name="John U."/>
            <person name="Richards T."/>
            <person name="Worden A.Z."/>
            <person name="Zhang X."/>
            <person name="Grigoriev I.V."/>
            <person name="Allen A.E."/>
            <person name="Bidle K."/>
            <person name="Borodovsky M."/>
            <person name="Bowler C."/>
            <person name="Brownlee C."/>
            <person name="Cock J.M."/>
            <person name="Elias M."/>
            <person name="Gladyshev V.N."/>
            <person name="Groth M."/>
            <person name="Guda C."/>
            <person name="Hadaegh A."/>
            <person name="Iglesias-Rodriguez M.D."/>
            <person name="Jenkins J."/>
            <person name="Jones B.M."/>
            <person name="Lawson T."/>
            <person name="Leese F."/>
            <person name="Lindquist E."/>
            <person name="Lobanov A."/>
            <person name="Lomsadze A."/>
            <person name="Malik S.B."/>
            <person name="Marsh M.E."/>
            <person name="Mackinder L."/>
            <person name="Mock T."/>
            <person name="Mueller-Roeber B."/>
            <person name="Pagarete A."/>
            <person name="Parker M."/>
            <person name="Probert I."/>
            <person name="Quesneville H."/>
            <person name="Raines C."/>
            <person name="Rensing S.A."/>
            <person name="Riano-Pachon D.M."/>
            <person name="Richier S."/>
            <person name="Rokitta S."/>
            <person name="Shiraiwa Y."/>
            <person name="Soanes D.M."/>
            <person name="van der Giezen M."/>
            <person name="Wahlund T.M."/>
            <person name="Williams B."/>
            <person name="Wilson W."/>
            <person name="Wolfe G."/>
            <person name="Wurch L.L."/>
        </authorList>
    </citation>
    <scope>NUCLEOTIDE SEQUENCE</scope>
</reference>
<dbReference type="Gene3D" id="3.30.40.10">
    <property type="entry name" value="Zinc/RING finger domain, C3HC4 (zinc finger)"/>
    <property type="match status" value="1"/>
</dbReference>
<organism evidence="6 7">
    <name type="scientific">Emiliania huxleyi (strain CCMP1516)</name>
    <dbReference type="NCBI Taxonomy" id="280463"/>
    <lineage>
        <taxon>Eukaryota</taxon>
        <taxon>Haptista</taxon>
        <taxon>Haptophyta</taxon>
        <taxon>Prymnesiophyceae</taxon>
        <taxon>Isochrysidales</taxon>
        <taxon>Noelaerhabdaceae</taxon>
        <taxon>Emiliania</taxon>
    </lineage>
</organism>
<dbReference type="RefSeq" id="XP_005777383.1">
    <property type="nucleotide sequence ID" value="XM_005777326.1"/>
</dbReference>
<dbReference type="GeneID" id="17270500"/>
<dbReference type="STRING" id="2903.R1EVV2"/>
<dbReference type="eggNOG" id="KOG3039">
    <property type="taxonomic scope" value="Eukaryota"/>
</dbReference>
<feature type="compositionally biased region" description="Basic and acidic residues" evidence="4">
    <location>
        <begin position="141"/>
        <end position="151"/>
    </location>
</feature>
<evidence type="ECO:0000256" key="1">
    <source>
        <dbReference type="ARBA" id="ARBA00004123"/>
    </source>
</evidence>
<evidence type="ECO:0000256" key="2">
    <source>
        <dbReference type="ARBA" id="ARBA00008126"/>
    </source>
</evidence>
<evidence type="ECO:0000313" key="7">
    <source>
        <dbReference type="Proteomes" id="UP000013827"/>
    </source>
</evidence>
<dbReference type="InterPro" id="IPR031790">
    <property type="entry name" value="Znf-NOSIP"/>
</dbReference>
<accession>A0A0D3JN69</accession>
<evidence type="ECO:0000256" key="3">
    <source>
        <dbReference type="ARBA" id="ARBA00023242"/>
    </source>
</evidence>
<dbReference type="KEGG" id="ehx:EMIHUDRAFT_469229"/>
<dbReference type="AlphaFoldDB" id="A0A0D3JN69"/>
<sequence length="374" mass="40615">MGKHSKNNNERAFFSHAERQAAKYGRHSSGLLGGHNTAGGNFVDTGWGSHKRTLDSDAMKDLDACSLTLVPCVDPVITPKGVVYDKQVIYQYILDRKAEIERELRAWTAQQEAEAAGAASEAARAADQRVEEFVARQEGLSKSDLASRRPSDPSSSGGAVGALMGRTLVEDTGKHAADTSFWVPQLTPQSKSLLDKPDGVVRCPITNEPLKLKQLYPLSFTRADESLTSAETLAKPRNERYICPLSKKALSNTNPAAFLRPSGTVVSVSCVDSIIKKDMVDPFTDPPTRLKEKEPTSRDAPRCAEMRRDAPRFAAHANLEGKEEQPLACGSPQPPCSGQHSRGLALSRHCIRCARDEHTARYACTPALALALAP</sequence>
<dbReference type="GO" id="GO:0005634">
    <property type="term" value="C:nucleus"/>
    <property type="evidence" value="ECO:0007669"/>
    <property type="project" value="UniProtKB-SubCell"/>
</dbReference>
<protein>
    <recommendedName>
        <fullName evidence="5">Nitric oxide synthase-interacting protein zinc-finger domain-containing protein</fullName>
    </recommendedName>
</protein>
<proteinExistence type="inferred from homology"/>
<comment type="subcellular location">
    <subcellularLocation>
        <location evidence="1">Nucleus</location>
    </subcellularLocation>
</comment>
<name>A0A0D3JN69_EMIH1</name>
<dbReference type="PANTHER" id="PTHR13063:SF10">
    <property type="entry name" value="NITRIC OXIDE SYNTHASE-INTERACTING PROTEIN"/>
    <property type="match status" value="1"/>
</dbReference>
<comment type="similarity">
    <text evidence="2">Belongs to the NOSIP family.</text>
</comment>